<comment type="caution">
    <text evidence="7">The sequence shown here is derived from an EMBL/GenBank/DDBJ whole genome shotgun (WGS) entry which is preliminary data.</text>
</comment>
<sequence>MLGYGTRVLVLLLIVANAVTWSRKMWVLLGVEIDVASTLPESDIPSWYGMVNTLIVAFFVLDPSPDSEIAMKFFAYGCSGFWRGPGSGWNIFDFVIVALSAVETALDLFAKTIASEMFGSDALSVVRTLRLARALRGFRAFRLVRHFSALRALILSIVSTIGSLMWTLVLLVILFYSFGVILMQLVTDYCFWSSIRQSMLTLFFSITSGISWSEAGFESSSAMNPLEDVSMLAVGTMLVYITLSVFTILNVVTGVFVNTAIERASADKEIASLKEAERADGGSPECSLARVEPVADLQSSLRSSLSLLAVFLGPEWNVGASVAPGDLSGPRIVVASERAVEVATIPAMEPTEIVFEVFCNETDRARRHRHGTEWNVGVKATADNVKRAVLQWLAFLPCKVEDIEAAVNVDKLDTVLVPGLFSESSQGGMKALLDGPVGRMPMEAERSTSKSLWDPQLVQMAKMSYENKRIASSIKTLMTQVKDMQKKMNTVLSMRTAVPMTIPVHDDVMYI</sequence>
<feature type="transmembrane region" description="Helical" evidence="5">
    <location>
        <begin position="168"/>
        <end position="187"/>
    </location>
</feature>
<feature type="transmembrane region" description="Helical" evidence="5">
    <location>
        <begin position="199"/>
        <end position="217"/>
    </location>
</feature>
<keyword evidence="3 5" id="KW-1133">Transmembrane helix</keyword>
<evidence type="ECO:0000256" key="2">
    <source>
        <dbReference type="ARBA" id="ARBA00022692"/>
    </source>
</evidence>
<accession>A0A1Q9EXB2</accession>
<dbReference type="PANTHER" id="PTHR10037">
    <property type="entry name" value="VOLTAGE-GATED CATION CHANNEL CALCIUM AND SODIUM"/>
    <property type="match status" value="1"/>
</dbReference>
<dbReference type="InterPro" id="IPR027359">
    <property type="entry name" value="Volt_channel_dom_sf"/>
</dbReference>
<dbReference type="Pfam" id="PF00520">
    <property type="entry name" value="Ion_trans"/>
    <property type="match status" value="1"/>
</dbReference>
<dbReference type="AlphaFoldDB" id="A0A1Q9EXB2"/>
<reference evidence="7 8" key="1">
    <citation type="submission" date="2016-02" db="EMBL/GenBank/DDBJ databases">
        <title>Genome analysis of coral dinoflagellate symbionts highlights evolutionary adaptations to a symbiotic lifestyle.</title>
        <authorList>
            <person name="Aranda M."/>
            <person name="Li Y."/>
            <person name="Liew Y.J."/>
            <person name="Baumgarten S."/>
            <person name="Simakov O."/>
            <person name="Wilson M."/>
            <person name="Piel J."/>
            <person name="Ashoor H."/>
            <person name="Bougouffa S."/>
            <person name="Bajic V.B."/>
            <person name="Ryu T."/>
            <person name="Ravasi T."/>
            <person name="Bayer T."/>
            <person name="Micklem G."/>
            <person name="Kim H."/>
            <person name="Bhak J."/>
            <person name="Lajeunesse T.C."/>
            <person name="Voolstra C.R."/>
        </authorList>
    </citation>
    <scope>NUCLEOTIDE SEQUENCE [LARGE SCALE GENOMIC DNA]</scope>
    <source>
        <strain evidence="7 8">CCMP2467</strain>
    </source>
</reference>
<evidence type="ECO:0000313" key="8">
    <source>
        <dbReference type="Proteomes" id="UP000186817"/>
    </source>
</evidence>
<feature type="domain" description="Ion transport" evidence="6">
    <location>
        <begin position="10"/>
        <end position="259"/>
    </location>
</feature>
<protein>
    <submittedName>
        <fullName evidence="7">Voltage-dependent calcium channel type D subunit alpha-1</fullName>
    </submittedName>
</protein>
<evidence type="ECO:0000313" key="7">
    <source>
        <dbReference type="EMBL" id="OLQ12080.1"/>
    </source>
</evidence>
<keyword evidence="4 5" id="KW-0472">Membrane</keyword>
<dbReference type="PANTHER" id="PTHR10037:SF62">
    <property type="entry name" value="SODIUM CHANNEL PROTEIN 60E"/>
    <property type="match status" value="1"/>
</dbReference>
<evidence type="ECO:0000256" key="4">
    <source>
        <dbReference type="ARBA" id="ARBA00023136"/>
    </source>
</evidence>
<proteinExistence type="predicted"/>
<dbReference type="SUPFAM" id="SSF81324">
    <property type="entry name" value="Voltage-gated potassium channels"/>
    <property type="match status" value="1"/>
</dbReference>
<feature type="transmembrane region" description="Helical" evidence="5">
    <location>
        <begin position="44"/>
        <end position="61"/>
    </location>
</feature>
<dbReference type="GO" id="GO:0001518">
    <property type="term" value="C:voltage-gated sodium channel complex"/>
    <property type="evidence" value="ECO:0007669"/>
    <property type="project" value="TreeGrafter"/>
</dbReference>
<dbReference type="Gene3D" id="1.20.120.350">
    <property type="entry name" value="Voltage-gated potassium channels. Chain C"/>
    <property type="match status" value="1"/>
</dbReference>
<dbReference type="Gene3D" id="1.10.287.70">
    <property type="match status" value="1"/>
</dbReference>
<evidence type="ECO:0000256" key="3">
    <source>
        <dbReference type="ARBA" id="ARBA00022989"/>
    </source>
</evidence>
<dbReference type="EMBL" id="LSRX01000049">
    <property type="protein sequence ID" value="OLQ12080.1"/>
    <property type="molecule type" value="Genomic_DNA"/>
</dbReference>
<dbReference type="Proteomes" id="UP000186817">
    <property type="component" value="Unassembled WGS sequence"/>
</dbReference>
<name>A0A1Q9EXB2_SYMMI</name>
<dbReference type="GO" id="GO:0005248">
    <property type="term" value="F:voltage-gated sodium channel activity"/>
    <property type="evidence" value="ECO:0007669"/>
    <property type="project" value="TreeGrafter"/>
</dbReference>
<comment type="subcellular location">
    <subcellularLocation>
        <location evidence="1">Membrane</location>
        <topology evidence="1">Multi-pass membrane protein</topology>
    </subcellularLocation>
</comment>
<evidence type="ECO:0000256" key="1">
    <source>
        <dbReference type="ARBA" id="ARBA00004141"/>
    </source>
</evidence>
<feature type="transmembrane region" description="Helical" evidence="5">
    <location>
        <begin position="237"/>
        <end position="261"/>
    </location>
</feature>
<keyword evidence="8" id="KW-1185">Reference proteome</keyword>
<keyword evidence="2 5" id="KW-0812">Transmembrane</keyword>
<evidence type="ECO:0000259" key="6">
    <source>
        <dbReference type="Pfam" id="PF00520"/>
    </source>
</evidence>
<organism evidence="7 8">
    <name type="scientific">Symbiodinium microadriaticum</name>
    <name type="common">Dinoflagellate</name>
    <name type="synonym">Zooxanthella microadriatica</name>
    <dbReference type="NCBI Taxonomy" id="2951"/>
    <lineage>
        <taxon>Eukaryota</taxon>
        <taxon>Sar</taxon>
        <taxon>Alveolata</taxon>
        <taxon>Dinophyceae</taxon>
        <taxon>Suessiales</taxon>
        <taxon>Symbiodiniaceae</taxon>
        <taxon>Symbiodinium</taxon>
    </lineage>
</organism>
<gene>
    <name evidence="7" type="primary">Ca-alpha1D</name>
    <name evidence="7" type="ORF">AK812_SmicGene4068</name>
</gene>
<dbReference type="InterPro" id="IPR043203">
    <property type="entry name" value="VGCC_Ca_Na"/>
</dbReference>
<dbReference type="InterPro" id="IPR005821">
    <property type="entry name" value="Ion_trans_dom"/>
</dbReference>
<feature type="transmembrane region" description="Helical" evidence="5">
    <location>
        <begin position="143"/>
        <end position="162"/>
    </location>
</feature>
<evidence type="ECO:0000256" key="5">
    <source>
        <dbReference type="SAM" id="Phobius"/>
    </source>
</evidence>
<dbReference type="OrthoDB" id="416585at2759"/>